<dbReference type="InterPro" id="IPR009825">
    <property type="entry name" value="ECF_substrate-spec-like"/>
</dbReference>
<evidence type="ECO:0000256" key="1">
    <source>
        <dbReference type="SAM" id="Phobius"/>
    </source>
</evidence>
<feature type="transmembrane region" description="Helical" evidence="1">
    <location>
        <begin position="41"/>
        <end position="63"/>
    </location>
</feature>
<gene>
    <name evidence="2" type="ORF">APY94_07465</name>
</gene>
<organism evidence="2 3">
    <name type="scientific">Thermococcus celericrescens</name>
    <dbReference type="NCBI Taxonomy" id="227598"/>
    <lineage>
        <taxon>Archaea</taxon>
        <taxon>Methanobacteriati</taxon>
        <taxon>Methanobacteriota</taxon>
        <taxon>Thermococci</taxon>
        <taxon>Thermococcales</taxon>
        <taxon>Thermococcaceae</taxon>
        <taxon>Thermococcus</taxon>
    </lineage>
</organism>
<evidence type="ECO:0000313" key="2">
    <source>
        <dbReference type="EMBL" id="KUH33099.1"/>
    </source>
</evidence>
<dbReference type="Pfam" id="PF07155">
    <property type="entry name" value="ECF-ribofla_trS"/>
    <property type="match status" value="1"/>
</dbReference>
<keyword evidence="1" id="KW-0812">Transmembrane</keyword>
<dbReference type="PANTHER" id="PTHR37815">
    <property type="entry name" value="UPF0397 PROTEIN BC_2624-RELATED"/>
    <property type="match status" value="1"/>
</dbReference>
<dbReference type="Proteomes" id="UP000053462">
    <property type="component" value="Unassembled WGS sequence"/>
</dbReference>
<keyword evidence="1" id="KW-0472">Membrane</keyword>
<accession>A0A124EB98</accession>
<reference evidence="2 3" key="1">
    <citation type="submission" date="2015-10" db="EMBL/GenBank/DDBJ databases">
        <title>Draft genome sequence of Thermococcus celericrescens strain DSM 17994.</title>
        <authorList>
            <person name="Hong S.-J."/>
            <person name="Park C.-E."/>
            <person name="Shin J.-H."/>
        </authorList>
    </citation>
    <scope>NUCLEOTIDE SEQUENCE [LARGE SCALE GENOMIC DNA]</scope>
    <source>
        <strain evidence="2 3">DSM 17994</strain>
    </source>
</reference>
<dbReference type="RefSeq" id="WP_058939033.1">
    <property type="nucleotide sequence ID" value="NZ_LLYW01000025.1"/>
</dbReference>
<dbReference type="EMBL" id="LLYW01000025">
    <property type="protein sequence ID" value="KUH33099.1"/>
    <property type="molecule type" value="Genomic_DNA"/>
</dbReference>
<sequence>MTELTEILKPYGPYVLATVTLLYVAYIFMNRKKFRSASVLALSAVMAAVVGVTTAFITIATPATGGYLNFGDTMVMFSAMAFGPVIGVFAGGVGSALGDIIAGYPGWAPITLVVKGLEGLAIGYIARRSDNVSTLVIAGLIGGIIMVSGYFAFEAYMYGIPAAATEVPVNIVQAVTGVLVGTLLAQAIKKRYPEIEDLL</sequence>
<dbReference type="Gene3D" id="1.10.1760.20">
    <property type="match status" value="1"/>
</dbReference>
<keyword evidence="3" id="KW-1185">Reference proteome</keyword>
<dbReference type="STRING" id="227598.APY94_07465"/>
<keyword evidence="1" id="KW-1133">Transmembrane helix</keyword>
<name>A0A124EB98_9EURY</name>
<feature type="transmembrane region" description="Helical" evidence="1">
    <location>
        <begin position="132"/>
        <end position="153"/>
    </location>
</feature>
<comment type="caution">
    <text evidence="2">The sequence shown here is derived from an EMBL/GenBank/DDBJ whole genome shotgun (WGS) entry which is preliminary data.</text>
</comment>
<feature type="transmembrane region" description="Helical" evidence="1">
    <location>
        <begin position="75"/>
        <end position="97"/>
    </location>
</feature>
<evidence type="ECO:0008006" key="4">
    <source>
        <dbReference type="Google" id="ProtNLM"/>
    </source>
</evidence>
<dbReference type="PANTHER" id="PTHR37815:SF3">
    <property type="entry name" value="UPF0397 PROTEIN SPR0429"/>
    <property type="match status" value="1"/>
</dbReference>
<feature type="transmembrane region" description="Helical" evidence="1">
    <location>
        <begin position="12"/>
        <end position="29"/>
    </location>
</feature>
<dbReference type="GO" id="GO:0016020">
    <property type="term" value="C:membrane"/>
    <property type="evidence" value="ECO:0007669"/>
    <property type="project" value="InterPro"/>
</dbReference>
<dbReference type="AlphaFoldDB" id="A0A124EB98"/>
<dbReference type="OrthoDB" id="31497at2157"/>
<protein>
    <recommendedName>
        <fullName evidence="4">ECF transporter S component</fullName>
    </recommendedName>
</protein>
<evidence type="ECO:0000313" key="3">
    <source>
        <dbReference type="Proteomes" id="UP000053462"/>
    </source>
</evidence>
<proteinExistence type="predicted"/>